<dbReference type="AlphaFoldDB" id="A0A6A4HXZ5"/>
<dbReference type="Proteomes" id="UP000799118">
    <property type="component" value="Unassembled WGS sequence"/>
</dbReference>
<proteinExistence type="predicted"/>
<dbReference type="OrthoDB" id="64915at2759"/>
<evidence type="ECO:0000259" key="1">
    <source>
        <dbReference type="Pfam" id="PF22685"/>
    </source>
</evidence>
<evidence type="ECO:0000313" key="2">
    <source>
        <dbReference type="EMBL" id="KAE9402600.1"/>
    </source>
</evidence>
<organism evidence="2 3">
    <name type="scientific">Gymnopus androsaceus JB14</name>
    <dbReference type="NCBI Taxonomy" id="1447944"/>
    <lineage>
        <taxon>Eukaryota</taxon>
        <taxon>Fungi</taxon>
        <taxon>Dikarya</taxon>
        <taxon>Basidiomycota</taxon>
        <taxon>Agaricomycotina</taxon>
        <taxon>Agaricomycetes</taxon>
        <taxon>Agaricomycetidae</taxon>
        <taxon>Agaricales</taxon>
        <taxon>Marasmiineae</taxon>
        <taxon>Omphalotaceae</taxon>
        <taxon>Gymnopus</taxon>
    </lineage>
</organism>
<protein>
    <recommendedName>
        <fullName evidence="1">Gal80p-like C-terminal domain-containing protein</fullName>
    </recommendedName>
</protein>
<dbReference type="Pfam" id="PF22685">
    <property type="entry name" value="Gal80p_C-like"/>
    <property type="match status" value="1"/>
</dbReference>
<gene>
    <name evidence="2" type="ORF">BT96DRAFT_543214</name>
</gene>
<dbReference type="EMBL" id="ML769433">
    <property type="protein sequence ID" value="KAE9402600.1"/>
    <property type="molecule type" value="Genomic_DNA"/>
</dbReference>
<feature type="domain" description="Gal80p-like C-terminal" evidence="1">
    <location>
        <begin position="2"/>
        <end position="132"/>
    </location>
</feature>
<dbReference type="SUPFAM" id="SSF55347">
    <property type="entry name" value="Glyceraldehyde-3-phosphate dehydrogenase-like, C-terminal domain"/>
    <property type="match status" value="1"/>
</dbReference>
<dbReference type="Gene3D" id="3.30.360.10">
    <property type="entry name" value="Dihydrodipicolinate Reductase, domain 2"/>
    <property type="match status" value="1"/>
</dbReference>
<keyword evidence="3" id="KW-1185">Reference proteome</keyword>
<evidence type="ECO:0000313" key="3">
    <source>
        <dbReference type="Proteomes" id="UP000799118"/>
    </source>
</evidence>
<accession>A0A6A4HXZ5</accession>
<dbReference type="InterPro" id="IPR055080">
    <property type="entry name" value="Gal80p-like_C"/>
</dbReference>
<reference evidence="2" key="1">
    <citation type="journal article" date="2019" name="Environ. Microbiol.">
        <title>Fungal ecological strategies reflected in gene transcription - a case study of two litter decomposers.</title>
        <authorList>
            <person name="Barbi F."/>
            <person name="Kohler A."/>
            <person name="Barry K."/>
            <person name="Baskaran P."/>
            <person name="Daum C."/>
            <person name="Fauchery L."/>
            <person name="Ihrmark K."/>
            <person name="Kuo A."/>
            <person name="LaButti K."/>
            <person name="Lipzen A."/>
            <person name="Morin E."/>
            <person name="Grigoriev I.V."/>
            <person name="Henrissat B."/>
            <person name="Lindahl B."/>
            <person name="Martin F."/>
        </authorList>
    </citation>
    <scope>NUCLEOTIDE SEQUENCE</scope>
    <source>
        <strain evidence="2">JB14</strain>
    </source>
</reference>
<name>A0A6A4HXZ5_9AGAR</name>
<sequence>MKIVSFSGGWGPTVFDFFKYSANAANGATLLDVAGGHVFDLVLYILGPVASLSAVVINHHPSSVVIDPMSGKPTGENVTHDGQSQVCVTGLLKTGSKGEAFETPFTVHLQSGVKEAEFSWIISGENGTIRVQADPKLGFFDPSPEMYFNGEKVKEVTKDDRKIALAWEAFADGKNGMHANVEDVLKAKEVMVAVMKSSKEGRRIDLL</sequence>